<dbReference type="InterPro" id="IPR029058">
    <property type="entry name" value="AB_hydrolase_fold"/>
</dbReference>
<accession>A0A640S9V3</accession>
<evidence type="ECO:0000313" key="2">
    <source>
        <dbReference type="Proteomes" id="UP000435837"/>
    </source>
</evidence>
<sequence length="81" mass="8619">MVAAALPRPDHRSSHTTHHDIRIHLEAGLHEGPSAALPVDALHSGLAEHGVTVSRTDFNGAHDYACWRGGLADVLVSLLGR</sequence>
<dbReference type="Proteomes" id="UP000435837">
    <property type="component" value="Unassembled WGS sequence"/>
</dbReference>
<protein>
    <recommendedName>
        <fullName evidence="3">Esterase</fullName>
    </recommendedName>
</protein>
<proteinExistence type="predicted"/>
<dbReference type="Gene3D" id="3.40.50.1820">
    <property type="entry name" value="alpha/beta hydrolase"/>
    <property type="match status" value="1"/>
</dbReference>
<gene>
    <name evidence="1" type="ORF">Scani_40960</name>
</gene>
<reference evidence="1 2" key="1">
    <citation type="submission" date="2019-12" db="EMBL/GenBank/DDBJ databases">
        <title>Whole genome shotgun sequence of Streptomyces caniferus NBRC 15389.</title>
        <authorList>
            <person name="Ichikawa N."/>
            <person name="Kimura A."/>
            <person name="Kitahashi Y."/>
            <person name="Komaki H."/>
            <person name="Tamura T."/>
        </authorList>
    </citation>
    <scope>NUCLEOTIDE SEQUENCE [LARGE SCALE GENOMIC DNA]</scope>
    <source>
        <strain evidence="1 2">NBRC 15389</strain>
    </source>
</reference>
<comment type="caution">
    <text evidence="1">The sequence shown here is derived from an EMBL/GenBank/DDBJ whole genome shotgun (WGS) entry which is preliminary data.</text>
</comment>
<dbReference type="EMBL" id="BLIN01000005">
    <property type="protein sequence ID" value="GFE07828.1"/>
    <property type="molecule type" value="Genomic_DNA"/>
</dbReference>
<evidence type="ECO:0008006" key="3">
    <source>
        <dbReference type="Google" id="ProtNLM"/>
    </source>
</evidence>
<name>A0A640S9V3_9ACTN</name>
<evidence type="ECO:0000313" key="1">
    <source>
        <dbReference type="EMBL" id="GFE07828.1"/>
    </source>
</evidence>
<organism evidence="1 2">
    <name type="scientific">Streptomyces caniferus</name>
    <dbReference type="NCBI Taxonomy" id="285557"/>
    <lineage>
        <taxon>Bacteria</taxon>
        <taxon>Bacillati</taxon>
        <taxon>Actinomycetota</taxon>
        <taxon>Actinomycetes</taxon>
        <taxon>Kitasatosporales</taxon>
        <taxon>Streptomycetaceae</taxon>
        <taxon>Streptomyces</taxon>
    </lineage>
</organism>
<dbReference type="AlphaFoldDB" id="A0A640S9V3"/>